<evidence type="ECO:0000313" key="1">
    <source>
        <dbReference type="EMBL" id="MCX5467374.1"/>
    </source>
</evidence>
<comment type="caution">
    <text evidence="1">The sequence shown here is derived from an EMBL/GenBank/DDBJ whole genome shotgun (WGS) entry which is preliminary data.</text>
</comment>
<organism evidence="1 2">
    <name type="scientific">Acinetobacter nematophilus</name>
    <dbReference type="NCBI Taxonomy" id="2994642"/>
    <lineage>
        <taxon>Bacteria</taxon>
        <taxon>Pseudomonadati</taxon>
        <taxon>Pseudomonadota</taxon>
        <taxon>Gammaproteobacteria</taxon>
        <taxon>Moraxellales</taxon>
        <taxon>Moraxellaceae</taxon>
        <taxon>Acinetobacter</taxon>
    </lineage>
</organism>
<dbReference type="AlphaFoldDB" id="A0A9X3DRV6"/>
<evidence type="ECO:0000313" key="2">
    <source>
        <dbReference type="Proteomes" id="UP001146019"/>
    </source>
</evidence>
<dbReference type="EMBL" id="JAPKMY010000002">
    <property type="protein sequence ID" value="MCX5467374.1"/>
    <property type="molecule type" value="Genomic_DNA"/>
</dbReference>
<gene>
    <name evidence="1" type="ORF">OSH00_06400</name>
</gene>
<protein>
    <submittedName>
        <fullName evidence="1">Uncharacterized protein</fullName>
    </submittedName>
</protein>
<accession>A0A9X3DRV6</accession>
<keyword evidence="2" id="KW-1185">Reference proteome</keyword>
<proteinExistence type="predicted"/>
<sequence length="150" mass="17371">MRFLIATIFIFSVCNVQAKTDIKYTGYEIGNRYKMLQSFIADYEIENGGPILDNKVTIYKVNKNQCVIVSRIDGDSGGYGSEDILYFNGSKFLSGYSLNYSYIFLNEEGVKKSDKPNYMEFIDDNDNLKILKNDFIKYFRLFNKVTLNKC</sequence>
<dbReference type="Proteomes" id="UP001146019">
    <property type="component" value="Unassembled WGS sequence"/>
</dbReference>
<dbReference type="RefSeq" id="WP_266129731.1">
    <property type="nucleotide sequence ID" value="NZ_JAPKMY010000002.1"/>
</dbReference>
<name>A0A9X3DRV6_9GAMM</name>
<reference evidence="1" key="1">
    <citation type="submission" date="2022-11" db="EMBL/GenBank/DDBJ databases">
        <title>Biodiversity and phylogenetic relationships of bacteria.</title>
        <authorList>
            <person name="Machado R.A.R."/>
            <person name="Bhat A."/>
            <person name="Loulou A."/>
            <person name="Kallel S."/>
        </authorList>
    </citation>
    <scope>NUCLEOTIDE SEQUENCE</scope>
    <source>
        <strain evidence="1">A-IN1</strain>
    </source>
</reference>